<dbReference type="Pfam" id="PF00188">
    <property type="entry name" value="CAP"/>
    <property type="match status" value="1"/>
</dbReference>
<keyword evidence="2" id="KW-0472">Membrane</keyword>
<name>A0ABN9X469_9DINO</name>
<feature type="region of interest" description="Disordered" evidence="1">
    <location>
        <begin position="219"/>
        <end position="250"/>
    </location>
</feature>
<feature type="domain" description="SCP" evidence="3">
    <location>
        <begin position="96"/>
        <end position="197"/>
    </location>
</feature>
<protein>
    <recommendedName>
        <fullName evidence="3">SCP domain-containing protein</fullName>
    </recommendedName>
</protein>
<dbReference type="InterPro" id="IPR014044">
    <property type="entry name" value="CAP_dom"/>
</dbReference>
<keyword evidence="2" id="KW-0812">Transmembrane</keyword>
<evidence type="ECO:0000256" key="2">
    <source>
        <dbReference type="SAM" id="Phobius"/>
    </source>
</evidence>
<dbReference type="SUPFAM" id="SSF55797">
    <property type="entry name" value="PR-1-like"/>
    <property type="match status" value="1"/>
</dbReference>
<dbReference type="PANTHER" id="PTHR31157">
    <property type="entry name" value="SCP DOMAIN-CONTAINING PROTEIN"/>
    <property type="match status" value="1"/>
</dbReference>
<evidence type="ECO:0000259" key="3">
    <source>
        <dbReference type="Pfam" id="PF00188"/>
    </source>
</evidence>
<dbReference type="PANTHER" id="PTHR31157:SF1">
    <property type="entry name" value="SCP DOMAIN-CONTAINING PROTEIN"/>
    <property type="match status" value="1"/>
</dbReference>
<dbReference type="InterPro" id="IPR035940">
    <property type="entry name" value="CAP_sf"/>
</dbReference>
<comment type="caution">
    <text evidence="4">The sequence shown here is derived from an EMBL/GenBank/DDBJ whole genome shotgun (WGS) entry which is preliminary data.</text>
</comment>
<feature type="compositionally biased region" description="Gly residues" evidence="1">
    <location>
        <begin position="237"/>
        <end position="250"/>
    </location>
</feature>
<accession>A0ABN9X469</accession>
<reference evidence="4" key="1">
    <citation type="submission" date="2023-10" db="EMBL/GenBank/DDBJ databases">
        <authorList>
            <person name="Chen Y."/>
            <person name="Shah S."/>
            <person name="Dougan E. K."/>
            <person name="Thang M."/>
            <person name="Chan C."/>
        </authorList>
    </citation>
    <scope>NUCLEOTIDE SEQUENCE [LARGE SCALE GENOMIC DNA]</scope>
</reference>
<dbReference type="Gene3D" id="3.40.33.10">
    <property type="entry name" value="CAP"/>
    <property type="match status" value="1"/>
</dbReference>
<feature type="transmembrane region" description="Helical" evidence="2">
    <location>
        <begin position="47"/>
        <end position="65"/>
    </location>
</feature>
<gene>
    <name evidence="4" type="ORF">PCOR1329_LOCUS72127</name>
</gene>
<proteinExistence type="predicted"/>
<dbReference type="Proteomes" id="UP001189429">
    <property type="component" value="Unassembled WGS sequence"/>
</dbReference>
<evidence type="ECO:0000256" key="1">
    <source>
        <dbReference type="SAM" id="MobiDB-lite"/>
    </source>
</evidence>
<evidence type="ECO:0000313" key="5">
    <source>
        <dbReference type="Proteomes" id="UP001189429"/>
    </source>
</evidence>
<dbReference type="EMBL" id="CAUYUJ010019616">
    <property type="protein sequence ID" value="CAK0892471.1"/>
    <property type="molecule type" value="Genomic_DNA"/>
</dbReference>
<keyword evidence="5" id="KW-1185">Reference proteome</keyword>
<keyword evidence="2" id="KW-1133">Transmembrane helix</keyword>
<organism evidence="4 5">
    <name type="scientific">Prorocentrum cordatum</name>
    <dbReference type="NCBI Taxonomy" id="2364126"/>
    <lineage>
        <taxon>Eukaryota</taxon>
        <taxon>Sar</taxon>
        <taxon>Alveolata</taxon>
        <taxon>Dinophyceae</taxon>
        <taxon>Prorocentrales</taxon>
        <taxon>Prorocentraceae</taxon>
        <taxon>Prorocentrum</taxon>
    </lineage>
</organism>
<sequence>MAGRSGPDEKLIVEAGAAVDNLLAPDAKTGGGPTEQPRPCWAARPRSLAAALLASAVLAALALAAPRALAERGRAAERAAALGAAVSLADTSAAMLDAVNEARQSEGLPNLCFNEKLNTAAQQHSDDMKHHFFISHTGTDDSSPEERVERAGYNWAAVAENVAKGQETVAVVMASWMNSPGHKANILHTGITHFGFGNNGVYWTQVFGASRGGDVCIGAESSGGGHDDDASADSEGDAGGSSGESENAGGGEEGGVYQCCIFDHLGISIACYPEKQWWMPWCPGEVAEWPWSKYLPWSGGGDEQEDAS</sequence>
<evidence type="ECO:0000313" key="4">
    <source>
        <dbReference type="EMBL" id="CAK0892471.1"/>
    </source>
</evidence>
<dbReference type="CDD" id="cd05379">
    <property type="entry name" value="CAP_bacterial"/>
    <property type="match status" value="1"/>
</dbReference>